<dbReference type="GO" id="GO:0004222">
    <property type="term" value="F:metalloendopeptidase activity"/>
    <property type="evidence" value="ECO:0007669"/>
    <property type="project" value="InterPro"/>
</dbReference>
<keyword evidence="7" id="KW-0732">Signal</keyword>
<keyword evidence="1 6" id="KW-0645">Protease</keyword>
<organism evidence="9 10">
    <name type="scientific">candidate division WOR-1 bacterium RIFOXYC2_FULL_46_14</name>
    <dbReference type="NCBI Taxonomy" id="1802587"/>
    <lineage>
        <taxon>Bacteria</taxon>
        <taxon>Bacillati</taxon>
        <taxon>Saganbacteria</taxon>
    </lineage>
</organism>
<accession>A0A1F4U327</accession>
<dbReference type="PANTHER" id="PTHR22726">
    <property type="entry name" value="METALLOENDOPEPTIDASE OMA1"/>
    <property type="match status" value="1"/>
</dbReference>
<protein>
    <recommendedName>
        <fullName evidence="8">Peptidase M48 domain-containing protein</fullName>
    </recommendedName>
</protein>
<dbReference type="GO" id="GO:0051603">
    <property type="term" value="P:proteolysis involved in protein catabolic process"/>
    <property type="evidence" value="ECO:0007669"/>
    <property type="project" value="TreeGrafter"/>
</dbReference>
<evidence type="ECO:0000256" key="3">
    <source>
        <dbReference type="ARBA" id="ARBA00022801"/>
    </source>
</evidence>
<comment type="caution">
    <text evidence="9">The sequence shown here is derived from an EMBL/GenBank/DDBJ whole genome shotgun (WGS) entry which is preliminary data.</text>
</comment>
<feature type="signal peptide" evidence="7">
    <location>
        <begin position="1"/>
        <end position="20"/>
    </location>
</feature>
<dbReference type="SUPFAM" id="SSF50156">
    <property type="entry name" value="PDZ domain-like"/>
    <property type="match status" value="1"/>
</dbReference>
<dbReference type="InterPro" id="IPR051156">
    <property type="entry name" value="Mito/Outer_Membr_Metalloprot"/>
</dbReference>
<dbReference type="Proteomes" id="UP000179242">
    <property type="component" value="Unassembled WGS sequence"/>
</dbReference>
<sequence length="417" mass="46745">MKNLIIAFLFLFLLSPLSFAEETADYLAKVDPANLLRESSLPIKITPIDPFLAEKMQLESTSGVYVSLSDCEKIKKEDLIYKVNGISVKNPQEFVSAVKGLKIGTTATLEVFGSSGWGSKENKMIEIETVESKGSQIVELSASASQFHKPGSGHTYGQETICMSRQYAEKSNYIPCRICFPEIEHLSETEKKLTEMGRTYTSEKFTVYPQSDLRTEAEKEKMKMIIKTYDKLAGICRITPRKDNLTLLNTPDFNTFIIADGTLYMTKGLFDVLDTEEEVAGLLSHELSHYSERHQIKQYEAGQNANTVGTIVGLALLGSSGFRGNTKLTELSVGFFSNLFSSGYSREIEKEADIAGLSYMSSAGYDPKGMIRLMMKLKTLDEQHPDYSIFKSHPSPADRIEVLKEKLNLWEEKKLMI</sequence>
<dbReference type="InterPro" id="IPR036034">
    <property type="entry name" value="PDZ_sf"/>
</dbReference>
<dbReference type="PANTHER" id="PTHR22726:SF1">
    <property type="entry name" value="METALLOENDOPEPTIDASE OMA1, MITOCHONDRIAL"/>
    <property type="match status" value="1"/>
</dbReference>
<evidence type="ECO:0000313" key="9">
    <source>
        <dbReference type="EMBL" id="OGC39364.1"/>
    </source>
</evidence>
<dbReference type="CDD" id="cd07324">
    <property type="entry name" value="M48C_Oma1-like"/>
    <property type="match status" value="1"/>
</dbReference>
<comment type="similarity">
    <text evidence="6">Belongs to the peptidase M48 family.</text>
</comment>
<evidence type="ECO:0000313" key="10">
    <source>
        <dbReference type="Proteomes" id="UP000179242"/>
    </source>
</evidence>
<reference evidence="9 10" key="1">
    <citation type="journal article" date="2016" name="Nat. Commun.">
        <title>Thousands of microbial genomes shed light on interconnected biogeochemical processes in an aquifer system.</title>
        <authorList>
            <person name="Anantharaman K."/>
            <person name="Brown C.T."/>
            <person name="Hug L.A."/>
            <person name="Sharon I."/>
            <person name="Castelle C.J."/>
            <person name="Probst A.J."/>
            <person name="Thomas B.C."/>
            <person name="Singh A."/>
            <person name="Wilkins M.J."/>
            <person name="Karaoz U."/>
            <person name="Brodie E.L."/>
            <person name="Williams K.H."/>
            <person name="Hubbard S.S."/>
            <person name="Banfield J.F."/>
        </authorList>
    </citation>
    <scope>NUCLEOTIDE SEQUENCE [LARGE SCALE GENOMIC DNA]</scope>
</reference>
<dbReference type="InterPro" id="IPR001915">
    <property type="entry name" value="Peptidase_M48"/>
</dbReference>
<evidence type="ECO:0000256" key="5">
    <source>
        <dbReference type="ARBA" id="ARBA00023049"/>
    </source>
</evidence>
<comment type="cofactor">
    <cofactor evidence="6">
        <name>Zn(2+)</name>
        <dbReference type="ChEBI" id="CHEBI:29105"/>
    </cofactor>
    <text evidence="6">Binds 1 zinc ion per subunit.</text>
</comment>
<evidence type="ECO:0000259" key="8">
    <source>
        <dbReference type="Pfam" id="PF01435"/>
    </source>
</evidence>
<evidence type="ECO:0000256" key="2">
    <source>
        <dbReference type="ARBA" id="ARBA00022723"/>
    </source>
</evidence>
<dbReference type="Pfam" id="PF01435">
    <property type="entry name" value="Peptidase_M48"/>
    <property type="match status" value="1"/>
</dbReference>
<evidence type="ECO:0000256" key="6">
    <source>
        <dbReference type="RuleBase" id="RU003983"/>
    </source>
</evidence>
<keyword evidence="5 6" id="KW-0482">Metalloprotease</keyword>
<evidence type="ECO:0000256" key="7">
    <source>
        <dbReference type="SAM" id="SignalP"/>
    </source>
</evidence>
<dbReference type="GO" id="GO:0046872">
    <property type="term" value="F:metal ion binding"/>
    <property type="evidence" value="ECO:0007669"/>
    <property type="project" value="UniProtKB-KW"/>
</dbReference>
<name>A0A1F4U327_UNCSA</name>
<feature type="chain" id="PRO_5009514716" description="Peptidase M48 domain-containing protein" evidence="7">
    <location>
        <begin position="21"/>
        <end position="417"/>
    </location>
</feature>
<dbReference type="Gene3D" id="2.30.42.10">
    <property type="match status" value="1"/>
</dbReference>
<proteinExistence type="inferred from homology"/>
<gene>
    <name evidence="9" type="ORF">A2438_06575</name>
</gene>
<dbReference type="GO" id="GO:0016020">
    <property type="term" value="C:membrane"/>
    <property type="evidence" value="ECO:0007669"/>
    <property type="project" value="TreeGrafter"/>
</dbReference>
<keyword evidence="4 6" id="KW-0862">Zinc</keyword>
<evidence type="ECO:0000256" key="1">
    <source>
        <dbReference type="ARBA" id="ARBA00022670"/>
    </source>
</evidence>
<keyword evidence="2" id="KW-0479">Metal-binding</keyword>
<dbReference type="EMBL" id="MEUJ01000009">
    <property type="protein sequence ID" value="OGC39364.1"/>
    <property type="molecule type" value="Genomic_DNA"/>
</dbReference>
<dbReference type="AlphaFoldDB" id="A0A1F4U327"/>
<evidence type="ECO:0000256" key="4">
    <source>
        <dbReference type="ARBA" id="ARBA00022833"/>
    </source>
</evidence>
<keyword evidence="3 6" id="KW-0378">Hydrolase</keyword>
<feature type="domain" description="Peptidase M48" evidence="8">
    <location>
        <begin position="244"/>
        <end position="405"/>
    </location>
</feature>
<dbReference type="Gene3D" id="3.30.2010.10">
    <property type="entry name" value="Metalloproteases ('zincins'), catalytic domain"/>
    <property type="match status" value="1"/>
</dbReference>